<accession>A0A2T0U6W0</accession>
<feature type="compositionally biased region" description="Polar residues" evidence="1">
    <location>
        <begin position="1122"/>
        <end position="1147"/>
    </location>
</feature>
<reference evidence="3 4" key="1">
    <citation type="submission" date="2018-03" db="EMBL/GenBank/DDBJ databases">
        <title>Genomic Encyclopedia of Type Strains, Phase III (KMG-III): the genomes of soil and plant-associated and newly described type strains.</title>
        <authorList>
            <person name="Whitman W."/>
        </authorList>
    </citation>
    <scope>NUCLEOTIDE SEQUENCE [LARGE SCALE GENOMIC DNA]</scope>
    <source>
        <strain evidence="3 4">CGMCC 1.9313</strain>
    </source>
</reference>
<dbReference type="NCBIfam" id="TIGR04189">
    <property type="entry name" value="surface_SprA"/>
    <property type="match status" value="1"/>
</dbReference>
<dbReference type="InterPro" id="IPR026377">
    <property type="entry name" value="Cell_surface_SprA"/>
</dbReference>
<evidence type="ECO:0000259" key="2">
    <source>
        <dbReference type="Pfam" id="PF14349"/>
    </source>
</evidence>
<comment type="caution">
    <text evidence="3">The sequence shown here is derived from an EMBL/GenBank/DDBJ whole genome shotgun (WGS) entry which is preliminary data.</text>
</comment>
<organism evidence="3 4">
    <name type="scientific">Arcticibacter pallidicorallinus</name>
    <dbReference type="NCBI Taxonomy" id="1259464"/>
    <lineage>
        <taxon>Bacteria</taxon>
        <taxon>Pseudomonadati</taxon>
        <taxon>Bacteroidota</taxon>
        <taxon>Sphingobacteriia</taxon>
        <taxon>Sphingobacteriales</taxon>
        <taxon>Sphingobacteriaceae</taxon>
        <taxon>Arcticibacter</taxon>
    </lineage>
</organism>
<protein>
    <submittedName>
        <fullName evidence="3">Cell surface protein SprA</fullName>
    </submittedName>
</protein>
<proteinExistence type="predicted"/>
<evidence type="ECO:0000313" key="4">
    <source>
        <dbReference type="Proteomes" id="UP000238034"/>
    </source>
</evidence>
<evidence type="ECO:0000313" key="3">
    <source>
        <dbReference type="EMBL" id="PRY53650.1"/>
    </source>
</evidence>
<feature type="region of interest" description="Disordered" evidence="1">
    <location>
        <begin position="1120"/>
        <end position="1156"/>
    </location>
</feature>
<dbReference type="EMBL" id="PVTH01000003">
    <property type="protein sequence ID" value="PRY53650.1"/>
    <property type="molecule type" value="Genomic_DNA"/>
</dbReference>
<sequence length="2337" mass="264692">MKPAFVLFMWRGIFLLLLAFPHYIAGQTSDSIRLPYRFHDSRFSNFRRLPQIFLPTPGNIEKTVEFDPLTRRYILQEKIGEQLYRAPRYLTIEEYQKYVDREITNDLRRTLSASRDSLRNSSGLIPVISVDNRIFERIFGGSTISIKPQGTADVTIAGKINKNGNPLLTERQRKQFSLDLDQRIQMNVVGQVGSRLRIATNYNSEAQFDFENQIKIDKAGNPDDILQRIEVGNVSLPLNSTLITGSQALFGVKTQMQFGRLNVTSVLSQQKSQHREITVANGSQQNEFRLSADNYEANRHYFLAQFFRNEYNAALDRIPLIRSNVNITKIEVWITNRTNSSSDSRDVLALMDLGENRPYRSELFQGGQGYSRYPAGTFDPGFPQQSNNLIERFPQDAVLSNSNAAYAFFQGGGGTDNYSKLSYARKLTDQEYVLHPRLGYISLNFALNADEVLAVAYRYTVNGVEYQVGQFASDVPVNPNEPKSLLTKLLKNENLKTSLPTWDLMMKNIYSLGAYQISKENFKLNVYRLDENTGVEKPQITEGQNTNGKLWLQLTDVDRLNQVNDVGFDGIFDFLEGLTVDPQYGRITFPLVEPFGSDLAAKFSPSEQNLIDKYVFQALYDSTRTNAQQLFQKYNRYIIRGTYQSEVSSEFQLNATNVPEGSVQVVAGTLPLVEGTDFTVDYTIGRVRILNEAMLNSGQPIRIKLESNELFGLQQRSLFGSRFDYTVNDKLQVGGTFMSLSEKPLSAKVNFGEEPISNTMWGVDANYSSESRWLTHLVNKLPFIKTREVSTITFSGEYAKLIPGHSRALDFAGSRGVSYLDDFEGTRSVIDLKSAIGWQISGTPKLFPEAELSNDLSYGFNRAQLAFYNIDPVFYRRGSSLASAGLPNSADELSDHYVRQIFEQEVFPLKQSVTGIPQALPTLDLAFYPMLRGSYNYSTTGVNADGTLTSPRSRWGGVFRKLESTDFESQNVEYLELWMLDPFINKPNSKGGDLYINLGNISEDILKDGRKSLENGLPANGSDDQTELTKWGRVPKLQPVNQAFENSSAARKAQDVGLDGMADEGESRHFSDFINQISSRLSVDAATLLARDPSSDNFQFYRDPAFDNSNAGILRRYERYNNTEGNSRTADQSLTETGLSNAASTSLPDGEDINRDNNMSLTDEYYQYKVSIRPGDMAVGQNFIADKVTSNVKLANGSTQQASWYQFRIPISQYQQRVGGIEDFKSIRFMRVFLTDFQDSAVIRLAKLQLVRGEWRKYNSENNSMKVLADPALGASPGMDNSSMEVSTINIEENGKRSPIPYVVPPGIIRERDLSSYRGDAEQNEQSLSIQVKDLRDGYARAAFKTAYTDFRSYGKLEMFIHAEGEQLRDKEVSAIIRIGTDNQDNYYEYEIPLDITAPGTNDAYAIWPENNKLNLEFKKLQAAKVARNRAKFGDVPWPANVPFEYADGLRIIRVVGQPDLSKVRVYMLGVKNPLRRSGNSNQDDGLDKSAQVWFNELRLSEFDERGGWAATARLNARLADFAEVSISGSKSTVGFGSIDRRTSERNRSDDSFFDLASSLELGKLFPQRTGMQIPVFLNWSSQLSIPQYDPSSQDIELNTALNGLSKSQRDSVHRIVDDYTRRRGINFSNVRKIRMNPADKLRLWDIENWSASYAYNEYNHRDFINERTIQKTYRASLAYNYSRKPQPVMPFAKIIKSNQFSLLRDINFNLLPSLLNFRIDVDRLYAENGLRNNDPANVIPLSTFNKNFQMSRLYGISWNLTRSMQVDINATNYSIIDEPQGRINGMARDTIWENLKRLGRTTDYNHNLNLTYNLPLSKISALNWTTAVVRYGTSFNWTTESTNTLRDPEISLGNSIQNSRTIQFNPSLNFLRFYNRFSTFRRSTKDEASFSTFLKNLVTGVKSMTGAYTLTQGTFLPGYTPGTNVFGYDLDESAPGWGFLFGSQQDIRSKAVTNGWISRDTLLNQLYVKSKKEDISIRATIEPLKDLRIELTATKSSNFNYSTNFRFNLAIDDFQSQSPITSGDFSISSASIRTAFSSIDNAALFRKFERNRAIVSERLGAENPNSRSKVDGFSEGYGKNSQDVVVASFIAAYTGKSPEAVSLRTFPKIPIPNWRVSYNGLTKYDLFESFASFNLNHSYRSTYNVNGFSSLIRYQEQNGFVSVKDGQGNYLPIYQFSQVTLFEQFVPLIGIDFRLKNNVSANFEYRKTRGLSLSLANSQLAQQQDDGIVFGFGYRSADFRFPFGLMSNKKTKNDVNFKLDFAVNDRKTVIYRADVDGAEVYSGARNVALRPSMDYLLNQRLNIRIFYDGSLSRPYTSQTFNTSFSNFGINLRFTVQ</sequence>
<feature type="domain" description="Gliding motility protein SprA N-terminal" evidence="2">
    <location>
        <begin position="1072"/>
        <end position="1602"/>
    </location>
</feature>
<dbReference type="Pfam" id="PF14349">
    <property type="entry name" value="SprA_N"/>
    <property type="match status" value="2"/>
</dbReference>
<feature type="domain" description="Gliding motility protein SprA N-terminal" evidence="2">
    <location>
        <begin position="64"/>
        <end position="340"/>
    </location>
</feature>
<gene>
    <name evidence="3" type="ORF">B0I27_103120</name>
</gene>
<evidence type="ECO:0000256" key="1">
    <source>
        <dbReference type="SAM" id="MobiDB-lite"/>
    </source>
</evidence>
<dbReference type="InterPro" id="IPR025684">
    <property type="entry name" value="SprA_N_dom"/>
</dbReference>
<dbReference type="Proteomes" id="UP000238034">
    <property type="component" value="Unassembled WGS sequence"/>
</dbReference>
<keyword evidence="4" id="KW-1185">Reference proteome</keyword>
<name>A0A2T0U6W0_9SPHI</name>